<evidence type="ECO:0008006" key="11">
    <source>
        <dbReference type="Google" id="ProtNLM"/>
    </source>
</evidence>
<protein>
    <recommendedName>
        <fullName evidence="11">Proteasome activator Blm10 mid region domain-containing protein</fullName>
    </recommendedName>
</protein>
<feature type="compositionally biased region" description="Acidic residues" evidence="5">
    <location>
        <begin position="175"/>
        <end position="199"/>
    </location>
</feature>
<dbReference type="Pfam" id="PF11919">
    <property type="entry name" value="PSME4_C"/>
    <property type="match status" value="1"/>
</dbReference>
<evidence type="ECO:0000259" key="6">
    <source>
        <dbReference type="Pfam" id="PF11919"/>
    </source>
</evidence>
<evidence type="ECO:0000259" key="8">
    <source>
        <dbReference type="Pfam" id="PF16547"/>
    </source>
</evidence>
<gene>
    <name evidence="9" type="ORF">CANINC_004511</name>
</gene>
<dbReference type="Pfam" id="PF16547">
    <property type="entry name" value="BLM10_N"/>
    <property type="match status" value="1"/>
</dbReference>
<evidence type="ECO:0000259" key="7">
    <source>
        <dbReference type="Pfam" id="PF16507"/>
    </source>
</evidence>
<keyword evidence="10" id="KW-1185">Reference proteome</keyword>
<dbReference type="InterPro" id="IPR016024">
    <property type="entry name" value="ARM-type_fold"/>
</dbReference>
<evidence type="ECO:0000256" key="5">
    <source>
        <dbReference type="SAM" id="MobiDB-lite"/>
    </source>
</evidence>
<dbReference type="GO" id="GO:0005634">
    <property type="term" value="C:nucleus"/>
    <property type="evidence" value="ECO:0007669"/>
    <property type="project" value="UniProtKB-SubCell"/>
</dbReference>
<keyword evidence="3" id="KW-0227">DNA damage</keyword>
<name>A0A4T0WX05_9ASCO</name>
<dbReference type="PANTHER" id="PTHR32170:SF3">
    <property type="entry name" value="PROTEASOME ACTIVATOR COMPLEX SUBUNIT 4"/>
    <property type="match status" value="1"/>
</dbReference>
<dbReference type="Proteomes" id="UP000307173">
    <property type="component" value="Unassembled WGS sequence"/>
</dbReference>
<feature type="region of interest" description="Disordered" evidence="5">
    <location>
        <begin position="171"/>
        <end position="204"/>
    </location>
</feature>
<dbReference type="InterPro" id="IPR021843">
    <property type="entry name" value="PSME4_C"/>
</dbReference>
<dbReference type="GO" id="GO:0070628">
    <property type="term" value="F:proteasome binding"/>
    <property type="evidence" value="ECO:0007669"/>
    <property type="project" value="InterPro"/>
</dbReference>
<dbReference type="InterPro" id="IPR032372">
    <property type="entry name" value="Blm10_N"/>
</dbReference>
<comment type="caution">
    <text evidence="9">The sequence shown here is derived from an EMBL/GenBank/DDBJ whole genome shotgun (WGS) entry which is preliminary data.</text>
</comment>
<comment type="similarity">
    <text evidence="1">Belongs to the BLM10 family.</text>
</comment>
<dbReference type="EMBL" id="SELW01000657">
    <property type="protein sequence ID" value="TID14840.1"/>
    <property type="molecule type" value="Genomic_DNA"/>
</dbReference>
<reference evidence="9 10" key="1">
    <citation type="journal article" date="2019" name="Front. Genet.">
        <title>Whole-Genome Sequencing of the Opportunistic Yeast Pathogen Candida inconspicua Uncovers Its Hybrid Origin.</title>
        <authorList>
            <person name="Mixao V."/>
            <person name="Hansen A.P."/>
            <person name="Saus E."/>
            <person name="Boekhout T."/>
            <person name="Lass-Florl C."/>
            <person name="Gabaldon T."/>
        </authorList>
    </citation>
    <scope>NUCLEOTIDE SEQUENCE [LARGE SCALE GENOMIC DNA]</scope>
    <source>
        <strain evidence="9 10">CBS 180</strain>
    </source>
</reference>
<evidence type="ECO:0000256" key="2">
    <source>
        <dbReference type="ARBA" id="ARBA00022737"/>
    </source>
</evidence>
<sequence length="2162" mass="247214">MSSPVSDSIFTRPVAKRPVNLGYASNFDYSSSSKLNDSHQRVFSPYMNKEFDRLETYDLDVSNNDEEADQQLLDPKSKFYATNKKRRLKNKQLFPYKTETIKDQYIYLSHIIAHIYISAKSLDLKGNLTVSVEDLEEAQSVILGQKDKDEYIHSGLSPGLDGNKFETLHSHESEANEDDENEDDSDYYNSSEDEDDEAAENSTPILKVEPESASIITLKYWTKELKNLLKMGLVIPLSITAKLIKVYYAVCLSRGQNIDISFYTQALNLLSRERKLLIKSGLRLDWEPVYKEFDVTVGSPITFGPTMKDTRFKKLIAFALIVKPFFEPHCIPQLMEKIMTKFTNQNVSSCLIHLTVLLPISFEEPTMKPNGQTEFSKYDIRYYLPVFFQIWLNNKSDTEINYLLSLIMNICVEELKSTSENNKISYRGVHGIFTEQQFKFMINQLFLSSQIRHRDNRMSKYCKSIAQIVINSLSAEHAFKKGGVLDLLKTYTDAIFTMIHPSNSGPWSGVIAEVVKKLALSLHMRVQGEKSDRDLVPLYHPNYVGLPDKLKLNDSIIEDVVKTLLPLINLGAQAKNSGIRKRYNEALQVLCFMKPQMVLDTLLLDWYSSFESVHSTHRIPIVINQFSQLARIMSLLPVYRVHIPRLLSMLIPAIDSNDPEKTISTTDLITCIAVVIPFADLTEGLGDGGLIATDFTTQHLAYLEAKFYESAPSTGQFSGDALPEVFEYDSDFELEALKSATSSFKEFLTLFCENCFKFLETAPAIDDTSNIEAQACALISYCFGALMESVSDELFDVIADKFYEYVTGNVKHEVALVFCNIAETIVRRNPVSQFKRFYDYFMPQIIEEIQNGAGISRSQDILTKDQRLIWDMRILSGAISGATTEILAYLPDIQNFILSYTDKLKGTAALCAAMIASCSLSTISCLKPLEKRLISNKWLEEHGGKYSEECWGGFQFSDIRFELKYLDYKWYMPSASEVDSIADCFEKIATPSIDYIIRMSKILNTSSKVTLDETDKIGFHVELLEGLIKGVCCLFDQSYQEPILENKHLDRLKLLSRESISSSPSLVNLPESDSISSVNAQHMRQDNSVVSQLDSAKLNTNDVVLDDDGSHINPINKELEEEIEKVDHNVNIAINETEFESEIPTRTATPNLSDSIDAIDPTLTKRAPILYSYGSYFSDDLSKAVNPSYRKLHMTRDSIGKALSTLMKCLVKRDGSVELTSKVIQCTSTWLTDCGYYSADDELHTDNLHFVSLLELPGVFAPYTRTVLASRLVVYHCSRVSISCCTRLPTKLDKTLIRDLVSLSASPYGATAAHAASVLGTSLNRVMNCTSAIFNIFKDWELALSNNTKEILLNILLMFDKKKLRGLVEKSSTMLPKYEDLLFKSAQMEDPEVSTTSMRLFRSLKKYVKVPALVCIFDESMLDVIRPPDYDVDNKVAALKLAKAKKRESLLKNLENLVRTELSHLSKDLNWKLTLLIMELISTIQSHLEIPLQKDVLTTMVKYVDGSHPEISKKGMFWIASIMDTVESRAYNDYDLQNMLSLRPKDPSVVLFKEIVEENSPDSFLKEIQEVDNPAFFIDNKQWVPLYPWNKELYVVKPMNIMDPNFNENDKSAVKDFAAHVTKEWLILLLKTHIDESESTSAFLPGIVYFFTSITNLIIYDYIKNVTLLDLFAIADELFKSDEKPTHVAVSELFCGILFACKNNDEARLIAEEQICIRIKDIFEHHLSQSTYNTWTIFSWWLSSHFDFRRTPRLLRLLCNFEVDNDHKKSPFALSCRLVFLEGYLDSSLNKFHDFDELTHRMFQILAHPYDVISKEASAVLFNILFYRNTDKIEFDDYISEIKRDETGMGSIEHAKNVIFHEHFKHFFTRTIQLAKENKGKTPQEIVNSPFMYHVKGLSSLLLRILKTSLNIEIVDYIRPYILPLVLELDDVKDACNLAEINVDSLFLILGSIRFKEKDHDTVIEMLETNMGWTSPKLTQYKHVLAFFGVYGTVRFLERTTEQRKKLMEITYKMLFNRHVYLREQYAQNVKLFIHLFLQSEKDEIIQFYIKKFKRIIRKNKVDKNIKLTSEQVGLVHGATLGLRAIVEAFPYTTPPPSWLPDILSILEVKCAGYPGVIGRAAKDALSQFKKTRQDTWHIDSKFFTEQQLEDLEGVLYKSYYL</sequence>
<organism evidence="9 10">
    <name type="scientific">Pichia inconspicua</name>
    <dbReference type="NCBI Taxonomy" id="52247"/>
    <lineage>
        <taxon>Eukaryota</taxon>
        <taxon>Fungi</taxon>
        <taxon>Dikarya</taxon>
        <taxon>Ascomycota</taxon>
        <taxon>Saccharomycotina</taxon>
        <taxon>Pichiomycetes</taxon>
        <taxon>Pichiales</taxon>
        <taxon>Pichiaceae</taxon>
        <taxon>Pichia</taxon>
    </lineage>
</organism>
<dbReference type="GO" id="GO:0005829">
    <property type="term" value="C:cytosol"/>
    <property type="evidence" value="ECO:0007669"/>
    <property type="project" value="TreeGrafter"/>
</dbReference>
<evidence type="ECO:0000313" key="10">
    <source>
        <dbReference type="Proteomes" id="UP000307173"/>
    </source>
</evidence>
<dbReference type="GO" id="GO:0010499">
    <property type="term" value="P:proteasomal ubiquitin-independent protein catabolic process"/>
    <property type="evidence" value="ECO:0007669"/>
    <property type="project" value="TreeGrafter"/>
</dbReference>
<dbReference type="SUPFAM" id="SSF48371">
    <property type="entry name" value="ARM repeat"/>
    <property type="match status" value="1"/>
</dbReference>
<dbReference type="PANTHER" id="PTHR32170">
    <property type="entry name" value="PROTEASOME ACTIVATOR COMPLEX SUBUNIT 4"/>
    <property type="match status" value="1"/>
</dbReference>
<dbReference type="InterPro" id="IPR035309">
    <property type="entry name" value="PSME4"/>
</dbReference>
<evidence type="ECO:0000256" key="1">
    <source>
        <dbReference type="ARBA" id="ARBA00005739"/>
    </source>
</evidence>
<evidence type="ECO:0000256" key="4">
    <source>
        <dbReference type="ARBA" id="ARBA00023204"/>
    </source>
</evidence>
<proteinExistence type="inferred from homology"/>
<dbReference type="OrthoDB" id="17907at2759"/>
<dbReference type="GO" id="GO:0006281">
    <property type="term" value="P:DNA repair"/>
    <property type="evidence" value="ECO:0007669"/>
    <property type="project" value="UniProtKB-KW"/>
</dbReference>
<accession>A0A4T0WX05</accession>
<dbReference type="Pfam" id="PF16507">
    <property type="entry name" value="HEAT_PSME4_mid"/>
    <property type="match status" value="1"/>
</dbReference>
<dbReference type="STRING" id="52247.A0A4T0WX05"/>
<evidence type="ECO:0000256" key="3">
    <source>
        <dbReference type="ARBA" id="ARBA00022763"/>
    </source>
</evidence>
<feature type="domain" description="Proteasome activator Blm10 middle HEAT repeats region" evidence="7">
    <location>
        <begin position="488"/>
        <end position="1035"/>
    </location>
</feature>
<feature type="domain" description="Proteasome activator Blm10 N-terminal" evidence="8">
    <location>
        <begin position="49"/>
        <end position="126"/>
    </location>
</feature>
<dbReference type="InterPro" id="IPR032430">
    <property type="entry name" value="Blm10_mid"/>
</dbReference>
<evidence type="ECO:0000313" key="9">
    <source>
        <dbReference type="EMBL" id="TID14840.1"/>
    </source>
</evidence>
<keyword evidence="2" id="KW-0677">Repeat</keyword>
<keyword evidence="4" id="KW-0234">DNA repair</keyword>
<dbReference type="Gene3D" id="1.10.287.2210">
    <property type="match status" value="1"/>
</dbReference>
<feature type="domain" description="Proteasome activator complex subunit 4 C-terminal" evidence="6">
    <location>
        <begin position="2076"/>
        <end position="2161"/>
    </location>
</feature>
<dbReference type="GO" id="GO:0016504">
    <property type="term" value="F:peptidase activator activity"/>
    <property type="evidence" value="ECO:0007669"/>
    <property type="project" value="InterPro"/>
</dbReference>